<evidence type="ECO:0000256" key="1">
    <source>
        <dbReference type="ARBA" id="ARBA00004196"/>
    </source>
</evidence>
<evidence type="ECO:0000313" key="8">
    <source>
        <dbReference type="Proteomes" id="UP000030106"/>
    </source>
</evidence>
<feature type="signal peptide" evidence="6">
    <location>
        <begin position="1"/>
        <end position="31"/>
    </location>
</feature>
<dbReference type="EMBL" id="ANFO01001530">
    <property type="protein sequence ID" value="KGQ02460.1"/>
    <property type="molecule type" value="Genomic_DNA"/>
</dbReference>
<dbReference type="GO" id="GO:0046872">
    <property type="term" value="F:metal ion binding"/>
    <property type="evidence" value="ECO:0007669"/>
    <property type="project" value="UniProtKB-KW"/>
</dbReference>
<feature type="compositionally biased region" description="Basic and acidic residues" evidence="5">
    <location>
        <begin position="125"/>
        <end position="157"/>
    </location>
</feature>
<keyword evidence="3" id="KW-0479">Metal-binding</keyword>
<dbReference type="InterPro" id="IPR006128">
    <property type="entry name" value="Lipoprotein_PsaA-like"/>
</dbReference>
<keyword evidence="4 6" id="KW-0732">Signal</keyword>
<dbReference type="InterPro" id="IPR006311">
    <property type="entry name" value="TAT_signal"/>
</dbReference>
<dbReference type="GO" id="GO:0030001">
    <property type="term" value="P:metal ion transport"/>
    <property type="evidence" value="ECO:0007669"/>
    <property type="project" value="InterPro"/>
</dbReference>
<dbReference type="PANTHER" id="PTHR42953:SF1">
    <property type="entry name" value="METAL-BINDING PROTEIN HI_0362-RELATED"/>
    <property type="match status" value="1"/>
</dbReference>
<dbReference type="InterPro" id="IPR010412">
    <property type="entry name" value="DUF1007"/>
</dbReference>
<accession>A0A0A2V8M3</accession>
<dbReference type="InterPro" id="IPR050492">
    <property type="entry name" value="Bact_metal-bind_prot9"/>
</dbReference>
<keyword evidence="2" id="KW-0813">Transport</keyword>
<name>A0A0A2V8M3_BEABA</name>
<evidence type="ECO:0000256" key="6">
    <source>
        <dbReference type="SAM" id="SignalP"/>
    </source>
</evidence>
<dbReference type="Gene3D" id="3.40.50.1980">
    <property type="entry name" value="Nitrogenase molybdenum iron protein domain"/>
    <property type="match status" value="2"/>
</dbReference>
<dbReference type="PANTHER" id="PTHR42953">
    <property type="entry name" value="HIGH-AFFINITY ZINC UPTAKE SYSTEM PROTEIN ZNUA-RELATED"/>
    <property type="match status" value="1"/>
</dbReference>
<dbReference type="Pfam" id="PF01297">
    <property type="entry name" value="ZnuA"/>
    <property type="match status" value="1"/>
</dbReference>
<dbReference type="HOGENOM" id="CLU_597149_0_0_1"/>
<dbReference type="Proteomes" id="UP000030106">
    <property type="component" value="Unassembled WGS sequence"/>
</dbReference>
<dbReference type="InterPro" id="IPR006127">
    <property type="entry name" value="ZnuA-like"/>
</dbReference>
<comment type="caution">
    <text evidence="7">The sequence shown here is derived from an EMBL/GenBank/DDBJ whole genome shotgun (WGS) entry which is preliminary data.</text>
</comment>
<reference evidence="7 8" key="1">
    <citation type="submission" date="2012-10" db="EMBL/GenBank/DDBJ databases">
        <title>Genome sequencing and analysis of entomopathogenic fungi Beauveria bassiana D1-5.</title>
        <authorList>
            <person name="Li Q."/>
            <person name="Wang L."/>
            <person name="Zhang Z."/>
            <person name="Wang Q."/>
            <person name="Ren J."/>
            <person name="Wang M."/>
            <person name="Xu W."/>
            <person name="Wang J."/>
            <person name="Lu Y."/>
            <person name="Du Q."/>
            <person name="Sun Z."/>
        </authorList>
    </citation>
    <scope>NUCLEOTIDE SEQUENCE [LARGE SCALE GENOMIC DNA]</scope>
    <source>
        <strain evidence="7 8">D1-5</strain>
    </source>
</reference>
<dbReference type="Pfam" id="PF06226">
    <property type="entry name" value="DUF1007"/>
    <property type="match status" value="1"/>
</dbReference>
<evidence type="ECO:0000256" key="2">
    <source>
        <dbReference type="ARBA" id="ARBA00022448"/>
    </source>
</evidence>
<sequence length="458" mass="48505">MSSLFPALARRRVMLAAAGLWLSTAFGAAQAAEPLPVVASFSILGDIVQEVGGADIKVSTLVGPDGDAHEYEPTPADAKKLAAAKVLFVNGLDFEAWLPRLVKASGFAGPTVVASKGVTPRKFAGHGDEHGDKHDDKDHDHGHAHDHGGHHHHDADPHAWQNLANGVIYARNVADGLAAADPAHADAYRKRADAYIARVQAADAAVRKTFAAIPAERRKVVTSHDAFGYFGDAYGVSFIAAMGISTEAEPSAGDVARIIEQVKRDKVPAVFIENITSPRLVQQIARETGAKVGALIAVAGALAAGAAGAHPHMWIDARAVIDLDEQHRVTAVRQVWLFDEMFGAYATQGLKKGKGGALPEDTLKGMAQDWMKALGEPVSHYFTRVTVAGKSAVFAAPRDARVTWNAKTGRLVLAFTLLLAEPAALDAAGAQVDIYDPTYFVAYAFDDKGASFSPLPRG</sequence>
<gene>
    <name evidence="7" type="ORF">BBAD15_g12328</name>
</gene>
<protein>
    <submittedName>
        <fullName evidence="7">Manganese-binding lipoprotein mntA</fullName>
    </submittedName>
</protein>
<evidence type="ECO:0000256" key="5">
    <source>
        <dbReference type="SAM" id="MobiDB-lite"/>
    </source>
</evidence>
<dbReference type="PROSITE" id="PS51318">
    <property type="entry name" value="TAT"/>
    <property type="match status" value="1"/>
</dbReference>
<comment type="subcellular location">
    <subcellularLocation>
        <location evidence="1">Cell envelope</location>
    </subcellularLocation>
</comment>
<dbReference type="AlphaFoldDB" id="A0A0A2V8M3"/>
<feature type="chain" id="PRO_5001995338" evidence="6">
    <location>
        <begin position="32"/>
        <end position="458"/>
    </location>
</feature>
<dbReference type="PRINTS" id="PR00691">
    <property type="entry name" value="ADHESINB"/>
</dbReference>
<dbReference type="GO" id="GO:0007155">
    <property type="term" value="P:cell adhesion"/>
    <property type="evidence" value="ECO:0007669"/>
    <property type="project" value="InterPro"/>
</dbReference>
<dbReference type="InterPro" id="IPR006129">
    <property type="entry name" value="AdhesinB"/>
</dbReference>
<feature type="region of interest" description="Disordered" evidence="5">
    <location>
        <begin position="118"/>
        <end position="157"/>
    </location>
</feature>
<evidence type="ECO:0000313" key="7">
    <source>
        <dbReference type="EMBL" id="KGQ02460.1"/>
    </source>
</evidence>
<dbReference type="PRINTS" id="PR00690">
    <property type="entry name" value="ADHESNFAMILY"/>
</dbReference>
<organism evidence="7 8">
    <name type="scientific">Beauveria bassiana D1-5</name>
    <dbReference type="NCBI Taxonomy" id="1245745"/>
    <lineage>
        <taxon>Eukaryota</taxon>
        <taxon>Fungi</taxon>
        <taxon>Dikarya</taxon>
        <taxon>Ascomycota</taxon>
        <taxon>Pezizomycotina</taxon>
        <taxon>Sordariomycetes</taxon>
        <taxon>Hypocreomycetidae</taxon>
        <taxon>Hypocreales</taxon>
        <taxon>Cordycipitaceae</taxon>
        <taxon>Beauveria</taxon>
    </lineage>
</organism>
<evidence type="ECO:0000256" key="3">
    <source>
        <dbReference type="ARBA" id="ARBA00022723"/>
    </source>
</evidence>
<keyword evidence="7" id="KW-0449">Lipoprotein</keyword>
<proteinExistence type="predicted"/>
<evidence type="ECO:0000256" key="4">
    <source>
        <dbReference type="ARBA" id="ARBA00022729"/>
    </source>
</evidence>
<dbReference type="SUPFAM" id="SSF53807">
    <property type="entry name" value="Helical backbone' metal receptor"/>
    <property type="match status" value="1"/>
</dbReference>